<dbReference type="AlphaFoldDB" id="A0AAW2NPV0"/>
<dbReference type="EMBL" id="JACGWJ010000019">
    <property type="protein sequence ID" value="KAL0344935.1"/>
    <property type="molecule type" value="Genomic_DNA"/>
</dbReference>
<name>A0AAW2NPV0_SESRA</name>
<sequence length="75" mass="8161">MQYTSCPYTPPLSIFLNFARERSSLGLRELCRFRVLMVRKKNGDGAGVGLAASSVKGFKTRAVVLVRPVEKGTGA</sequence>
<accession>A0AAW2NPV0</accession>
<gene>
    <name evidence="1" type="ORF">Sradi_4324800</name>
</gene>
<reference evidence="1" key="1">
    <citation type="submission" date="2020-06" db="EMBL/GenBank/DDBJ databases">
        <authorList>
            <person name="Li T."/>
            <person name="Hu X."/>
            <person name="Zhang T."/>
            <person name="Song X."/>
            <person name="Zhang H."/>
            <person name="Dai N."/>
            <person name="Sheng W."/>
            <person name="Hou X."/>
            <person name="Wei L."/>
        </authorList>
    </citation>
    <scope>NUCLEOTIDE SEQUENCE</scope>
    <source>
        <strain evidence="1">G02</strain>
        <tissue evidence="1">Leaf</tissue>
    </source>
</reference>
<protein>
    <submittedName>
        <fullName evidence="1">Uncharacterized protein</fullName>
    </submittedName>
</protein>
<organism evidence="1">
    <name type="scientific">Sesamum radiatum</name>
    <name type="common">Black benniseed</name>
    <dbReference type="NCBI Taxonomy" id="300843"/>
    <lineage>
        <taxon>Eukaryota</taxon>
        <taxon>Viridiplantae</taxon>
        <taxon>Streptophyta</taxon>
        <taxon>Embryophyta</taxon>
        <taxon>Tracheophyta</taxon>
        <taxon>Spermatophyta</taxon>
        <taxon>Magnoliopsida</taxon>
        <taxon>eudicotyledons</taxon>
        <taxon>Gunneridae</taxon>
        <taxon>Pentapetalae</taxon>
        <taxon>asterids</taxon>
        <taxon>lamiids</taxon>
        <taxon>Lamiales</taxon>
        <taxon>Pedaliaceae</taxon>
        <taxon>Sesamum</taxon>
    </lineage>
</organism>
<evidence type="ECO:0000313" key="1">
    <source>
        <dbReference type="EMBL" id="KAL0344935.1"/>
    </source>
</evidence>
<reference evidence="1" key="2">
    <citation type="journal article" date="2024" name="Plant">
        <title>Genomic evolution and insights into agronomic trait innovations of Sesamum species.</title>
        <authorList>
            <person name="Miao H."/>
            <person name="Wang L."/>
            <person name="Qu L."/>
            <person name="Liu H."/>
            <person name="Sun Y."/>
            <person name="Le M."/>
            <person name="Wang Q."/>
            <person name="Wei S."/>
            <person name="Zheng Y."/>
            <person name="Lin W."/>
            <person name="Duan Y."/>
            <person name="Cao H."/>
            <person name="Xiong S."/>
            <person name="Wang X."/>
            <person name="Wei L."/>
            <person name="Li C."/>
            <person name="Ma Q."/>
            <person name="Ju M."/>
            <person name="Zhao R."/>
            <person name="Li G."/>
            <person name="Mu C."/>
            <person name="Tian Q."/>
            <person name="Mei H."/>
            <person name="Zhang T."/>
            <person name="Gao T."/>
            <person name="Zhang H."/>
        </authorList>
    </citation>
    <scope>NUCLEOTIDE SEQUENCE</scope>
    <source>
        <strain evidence="1">G02</strain>
    </source>
</reference>
<proteinExistence type="predicted"/>
<comment type="caution">
    <text evidence="1">The sequence shown here is derived from an EMBL/GenBank/DDBJ whole genome shotgun (WGS) entry which is preliminary data.</text>
</comment>